<evidence type="ECO:0000256" key="8">
    <source>
        <dbReference type="ARBA" id="ARBA00023136"/>
    </source>
</evidence>
<evidence type="ECO:0000256" key="7">
    <source>
        <dbReference type="ARBA" id="ARBA00022967"/>
    </source>
</evidence>
<feature type="region of interest" description="Disordered" evidence="9">
    <location>
        <begin position="298"/>
        <end position="358"/>
    </location>
</feature>
<sequence>MEHSTEIGSPAFYALRNIGVALGGRPVLRDVTCELRQGSWTSLVGPTGAGKSTLARLFKGVIPEYTGDYRIGGRPAATDRKGRAQVLPEIGFVFQYPEHQIFETTVERELGFALRMRGDSPREIQAAIADILPRLGLGEELLPQSPLLLSGGQKRRIAIASVLIAEPQLLILDEPTAALDPLSRRELLDLLREWQRRANRTVLFISHRMEDVAEYSDRVLLLSEGRLAGDLATNELFLRRSDLLEQAGLALPESVELLKLIERLAGRRLQPANCREDEILRVVREAWQDRHRERGQEQWRDERWQREQKDPQEERGQDRQEGHEDLRQARQEDRQQERQQEQSQNRQENRKGSGAHGE</sequence>
<dbReference type="InterPro" id="IPR027417">
    <property type="entry name" value="P-loop_NTPase"/>
</dbReference>
<dbReference type="GO" id="GO:0043190">
    <property type="term" value="C:ATP-binding cassette (ABC) transporter complex"/>
    <property type="evidence" value="ECO:0007669"/>
    <property type="project" value="TreeGrafter"/>
</dbReference>
<keyword evidence="7" id="KW-1278">Translocase</keyword>
<dbReference type="PROSITE" id="PS50893">
    <property type="entry name" value="ABC_TRANSPORTER_2"/>
    <property type="match status" value="1"/>
</dbReference>
<keyword evidence="8" id="KW-0472">Membrane</keyword>
<dbReference type="InterPro" id="IPR050095">
    <property type="entry name" value="ECF_ABC_transporter_ATP-bd"/>
</dbReference>
<organism evidence="11 12">
    <name type="scientific">Saccharibacillus brassicae</name>
    <dbReference type="NCBI Taxonomy" id="2583377"/>
    <lineage>
        <taxon>Bacteria</taxon>
        <taxon>Bacillati</taxon>
        <taxon>Bacillota</taxon>
        <taxon>Bacilli</taxon>
        <taxon>Bacillales</taxon>
        <taxon>Paenibacillaceae</taxon>
        <taxon>Saccharibacillus</taxon>
    </lineage>
</organism>
<accession>A0A4Y6UZV1</accession>
<dbReference type="PROSITE" id="PS00211">
    <property type="entry name" value="ABC_TRANSPORTER_1"/>
    <property type="match status" value="1"/>
</dbReference>
<protein>
    <submittedName>
        <fullName evidence="11">ATP-binding cassette domain-containing protein</fullName>
    </submittedName>
</protein>
<comment type="similarity">
    <text evidence="2">Belongs to the ABC transporter superfamily.</text>
</comment>
<evidence type="ECO:0000256" key="5">
    <source>
        <dbReference type="ARBA" id="ARBA00022741"/>
    </source>
</evidence>
<dbReference type="AlphaFoldDB" id="A0A4Y6UZV1"/>
<evidence type="ECO:0000256" key="6">
    <source>
        <dbReference type="ARBA" id="ARBA00022840"/>
    </source>
</evidence>
<dbReference type="GO" id="GO:0005524">
    <property type="term" value="F:ATP binding"/>
    <property type="evidence" value="ECO:0007669"/>
    <property type="project" value="UniProtKB-KW"/>
</dbReference>
<dbReference type="SUPFAM" id="SSF52540">
    <property type="entry name" value="P-loop containing nucleoside triphosphate hydrolases"/>
    <property type="match status" value="1"/>
</dbReference>
<dbReference type="CDD" id="cd03225">
    <property type="entry name" value="ABC_cobalt_CbiO_domain1"/>
    <property type="match status" value="1"/>
</dbReference>
<dbReference type="InterPro" id="IPR003439">
    <property type="entry name" value="ABC_transporter-like_ATP-bd"/>
</dbReference>
<dbReference type="OrthoDB" id="9784332at2"/>
<feature type="domain" description="ABC transporter" evidence="10">
    <location>
        <begin position="13"/>
        <end position="249"/>
    </location>
</feature>
<dbReference type="KEGG" id="saca:FFV09_21875"/>
<evidence type="ECO:0000256" key="2">
    <source>
        <dbReference type="ARBA" id="ARBA00005417"/>
    </source>
</evidence>
<dbReference type="InterPro" id="IPR017871">
    <property type="entry name" value="ABC_transporter-like_CS"/>
</dbReference>
<evidence type="ECO:0000256" key="1">
    <source>
        <dbReference type="ARBA" id="ARBA00004202"/>
    </source>
</evidence>
<keyword evidence="12" id="KW-1185">Reference proteome</keyword>
<dbReference type="GO" id="GO:0042626">
    <property type="term" value="F:ATPase-coupled transmembrane transporter activity"/>
    <property type="evidence" value="ECO:0007669"/>
    <property type="project" value="TreeGrafter"/>
</dbReference>
<dbReference type="Proteomes" id="UP000316968">
    <property type="component" value="Chromosome"/>
</dbReference>
<dbReference type="Pfam" id="PF00005">
    <property type="entry name" value="ABC_tran"/>
    <property type="match status" value="1"/>
</dbReference>
<comment type="subcellular location">
    <subcellularLocation>
        <location evidence="1">Cell membrane</location>
        <topology evidence="1">Peripheral membrane protein</topology>
    </subcellularLocation>
</comment>
<feature type="compositionally biased region" description="Basic and acidic residues" evidence="9">
    <location>
        <begin position="347"/>
        <end position="358"/>
    </location>
</feature>
<feature type="compositionally biased region" description="Basic and acidic residues" evidence="9">
    <location>
        <begin position="298"/>
        <end position="340"/>
    </location>
</feature>
<dbReference type="RefSeq" id="WP_141449816.1">
    <property type="nucleotide sequence ID" value="NZ_CP041217.1"/>
</dbReference>
<evidence type="ECO:0000259" key="10">
    <source>
        <dbReference type="PROSITE" id="PS50893"/>
    </source>
</evidence>
<proteinExistence type="inferred from homology"/>
<dbReference type="SMART" id="SM00382">
    <property type="entry name" value="AAA"/>
    <property type="match status" value="1"/>
</dbReference>
<keyword evidence="4" id="KW-1003">Cell membrane</keyword>
<dbReference type="GO" id="GO:0016887">
    <property type="term" value="F:ATP hydrolysis activity"/>
    <property type="evidence" value="ECO:0007669"/>
    <property type="project" value="InterPro"/>
</dbReference>
<evidence type="ECO:0000256" key="4">
    <source>
        <dbReference type="ARBA" id="ARBA00022475"/>
    </source>
</evidence>
<dbReference type="PANTHER" id="PTHR43553:SF27">
    <property type="entry name" value="ENERGY-COUPLING FACTOR TRANSPORTER ATP-BINDING PROTEIN ECFA2"/>
    <property type="match status" value="1"/>
</dbReference>
<evidence type="ECO:0000313" key="12">
    <source>
        <dbReference type="Proteomes" id="UP000316968"/>
    </source>
</evidence>
<dbReference type="EMBL" id="CP041217">
    <property type="protein sequence ID" value="QDH23279.1"/>
    <property type="molecule type" value="Genomic_DNA"/>
</dbReference>
<gene>
    <name evidence="11" type="ORF">FFV09_21875</name>
</gene>
<keyword evidence="6 11" id="KW-0067">ATP-binding</keyword>
<dbReference type="Gene3D" id="3.40.50.300">
    <property type="entry name" value="P-loop containing nucleotide triphosphate hydrolases"/>
    <property type="match status" value="1"/>
</dbReference>
<keyword evidence="3" id="KW-0813">Transport</keyword>
<name>A0A4Y6UZV1_SACBS</name>
<dbReference type="InterPro" id="IPR003593">
    <property type="entry name" value="AAA+_ATPase"/>
</dbReference>
<dbReference type="PANTHER" id="PTHR43553">
    <property type="entry name" value="HEAVY METAL TRANSPORTER"/>
    <property type="match status" value="1"/>
</dbReference>
<keyword evidence="5" id="KW-0547">Nucleotide-binding</keyword>
<dbReference type="InterPro" id="IPR015856">
    <property type="entry name" value="ABC_transpr_CbiO/EcfA_su"/>
</dbReference>
<evidence type="ECO:0000256" key="9">
    <source>
        <dbReference type="SAM" id="MobiDB-lite"/>
    </source>
</evidence>
<evidence type="ECO:0000256" key="3">
    <source>
        <dbReference type="ARBA" id="ARBA00022448"/>
    </source>
</evidence>
<evidence type="ECO:0000313" key="11">
    <source>
        <dbReference type="EMBL" id="QDH23279.1"/>
    </source>
</evidence>
<reference evidence="11 12" key="1">
    <citation type="submission" date="2019-06" db="EMBL/GenBank/DDBJ databases">
        <title>Saccharibacillus brassicae sp. nov., an endophytic bacterium isolated from Chinese cabbage seeds (Brassica pekinensis).</title>
        <authorList>
            <person name="Jiang L."/>
            <person name="Lee J."/>
            <person name="Kim S.W."/>
        </authorList>
    </citation>
    <scope>NUCLEOTIDE SEQUENCE [LARGE SCALE GENOMIC DNA]</scope>
    <source>
        <strain evidence="12">KCTC 43072 / ATSA2</strain>
    </source>
</reference>